<evidence type="ECO:0000313" key="2">
    <source>
        <dbReference type="Proteomes" id="UP000193144"/>
    </source>
</evidence>
<dbReference type="Proteomes" id="UP000193144">
    <property type="component" value="Unassembled WGS sequence"/>
</dbReference>
<proteinExistence type="predicted"/>
<evidence type="ECO:0000313" key="1">
    <source>
        <dbReference type="EMBL" id="ORY18691.1"/>
    </source>
</evidence>
<reference evidence="1 2" key="1">
    <citation type="submission" date="2016-07" db="EMBL/GenBank/DDBJ databases">
        <title>Pervasive Adenine N6-methylation of Active Genes in Fungi.</title>
        <authorList>
            <consortium name="DOE Joint Genome Institute"/>
            <person name="Mondo S.J."/>
            <person name="Dannebaum R.O."/>
            <person name="Kuo R.C."/>
            <person name="Labutti K."/>
            <person name="Haridas S."/>
            <person name="Kuo A."/>
            <person name="Salamov A."/>
            <person name="Ahrendt S.R."/>
            <person name="Lipzen A."/>
            <person name="Sullivan W."/>
            <person name="Andreopoulos W.B."/>
            <person name="Clum A."/>
            <person name="Lindquist E."/>
            <person name="Daum C."/>
            <person name="Ramamoorthy G.K."/>
            <person name="Gryganskyi A."/>
            <person name="Culley D."/>
            <person name="Magnuson J.K."/>
            <person name="James T.Y."/>
            <person name="O'Malley M.A."/>
            <person name="Stajich J.E."/>
            <person name="Spatafora J.W."/>
            <person name="Visel A."/>
            <person name="Grigoriev I.V."/>
        </authorList>
    </citation>
    <scope>NUCLEOTIDE SEQUENCE [LARGE SCALE GENOMIC DNA]</scope>
    <source>
        <strain evidence="1 2">CBS 115471</strain>
    </source>
</reference>
<name>A0A1Y2A874_9PLEO</name>
<dbReference type="EMBL" id="MCFA01000005">
    <property type="protein sequence ID" value="ORY18691.1"/>
    <property type="molecule type" value="Genomic_DNA"/>
</dbReference>
<protein>
    <submittedName>
        <fullName evidence="1">Uncharacterized protein</fullName>
    </submittedName>
</protein>
<keyword evidence="2" id="KW-1185">Reference proteome</keyword>
<sequence>MCRRYGHASAAWDPHRPLDRRNLSGVWTEVRLDDIWAARRKTPIRPALTHLLQKLRSCSTPLQLLLFSITPGRYNLQWRSPSSSEDHDFHASCESCSNHCTAKLIGPLRYRIPQGVRPLQSTWAPTFGLILASNPHHHTAALPCCLGSSHLCFEMSGEVEPDSQASITAARSSISQNAHDAQQGL</sequence>
<gene>
    <name evidence="1" type="ORF">BCR34DRAFT_292097</name>
</gene>
<comment type="caution">
    <text evidence="1">The sequence shown here is derived from an EMBL/GenBank/DDBJ whole genome shotgun (WGS) entry which is preliminary data.</text>
</comment>
<organism evidence="1 2">
    <name type="scientific">Clohesyomyces aquaticus</name>
    <dbReference type="NCBI Taxonomy" id="1231657"/>
    <lineage>
        <taxon>Eukaryota</taxon>
        <taxon>Fungi</taxon>
        <taxon>Dikarya</taxon>
        <taxon>Ascomycota</taxon>
        <taxon>Pezizomycotina</taxon>
        <taxon>Dothideomycetes</taxon>
        <taxon>Pleosporomycetidae</taxon>
        <taxon>Pleosporales</taxon>
        <taxon>Lindgomycetaceae</taxon>
        <taxon>Clohesyomyces</taxon>
    </lineage>
</organism>
<accession>A0A1Y2A874</accession>
<dbReference type="AlphaFoldDB" id="A0A1Y2A874"/>